<dbReference type="Proteomes" id="UP000030748">
    <property type="component" value="Unassembled WGS sequence"/>
</dbReference>
<evidence type="ECO:0000256" key="2">
    <source>
        <dbReference type="ARBA" id="ARBA00022527"/>
    </source>
</evidence>
<evidence type="ECO:0000256" key="4">
    <source>
        <dbReference type="ARBA" id="ARBA00022692"/>
    </source>
</evidence>
<evidence type="ECO:0000256" key="9">
    <source>
        <dbReference type="ARBA" id="ARBA00022989"/>
    </source>
</evidence>
<dbReference type="Pfam" id="PF00069">
    <property type="entry name" value="Pkinase"/>
    <property type="match status" value="1"/>
</dbReference>
<accession>A0A022R2H8</accession>
<evidence type="ECO:0000256" key="7">
    <source>
        <dbReference type="ARBA" id="ARBA00022777"/>
    </source>
</evidence>
<reference evidence="15 16" key="1">
    <citation type="journal article" date="2013" name="Proc. Natl. Acad. Sci. U.S.A.">
        <title>Fine-scale variation in meiotic recombination in Mimulus inferred from population shotgun sequencing.</title>
        <authorList>
            <person name="Hellsten U."/>
            <person name="Wright K.M."/>
            <person name="Jenkins J."/>
            <person name="Shu S."/>
            <person name="Yuan Y."/>
            <person name="Wessler S.R."/>
            <person name="Schmutz J."/>
            <person name="Willis J.H."/>
            <person name="Rokhsar D.S."/>
        </authorList>
    </citation>
    <scope>NUCLEOTIDE SEQUENCE [LARGE SCALE GENOMIC DNA]</scope>
    <source>
        <strain evidence="16">cv. DUN x IM62</strain>
    </source>
</reference>
<keyword evidence="10" id="KW-0472">Membrane</keyword>
<dbReference type="Gene3D" id="3.30.200.20">
    <property type="entry name" value="Phosphorylase Kinase, domain 1"/>
    <property type="match status" value="1"/>
</dbReference>
<name>A0A022R2H8_ERYGU</name>
<dbReference type="SUPFAM" id="SSF56112">
    <property type="entry name" value="Protein kinase-like (PK-like)"/>
    <property type="match status" value="1"/>
</dbReference>
<dbReference type="EMBL" id="KI630689">
    <property type="protein sequence ID" value="EYU34421.1"/>
    <property type="molecule type" value="Genomic_DNA"/>
</dbReference>
<dbReference type="FunFam" id="3.30.200.20:FF:000178">
    <property type="entry name" value="serine/threonine-protein kinase PBS1-like"/>
    <property type="match status" value="1"/>
</dbReference>
<dbReference type="PROSITE" id="PS00108">
    <property type="entry name" value="PROTEIN_KINASE_ST"/>
    <property type="match status" value="1"/>
</dbReference>
<proteinExistence type="inferred from homology"/>
<dbReference type="PANTHER" id="PTHR27009">
    <property type="entry name" value="RUST RESISTANCE KINASE LR10-RELATED"/>
    <property type="match status" value="1"/>
</dbReference>
<evidence type="ECO:0000256" key="13">
    <source>
        <dbReference type="RuleBase" id="RU000304"/>
    </source>
</evidence>
<evidence type="ECO:0000256" key="6">
    <source>
        <dbReference type="ARBA" id="ARBA00022741"/>
    </source>
</evidence>
<evidence type="ECO:0000256" key="1">
    <source>
        <dbReference type="ARBA" id="ARBA00004479"/>
    </source>
</evidence>
<evidence type="ECO:0000256" key="12">
    <source>
        <dbReference type="PROSITE-ProRule" id="PRU10141"/>
    </source>
</evidence>
<dbReference type="InterPro" id="IPR017441">
    <property type="entry name" value="Protein_kinase_ATP_BS"/>
</dbReference>
<dbReference type="InterPro" id="IPR011009">
    <property type="entry name" value="Kinase-like_dom_sf"/>
</dbReference>
<organism evidence="15 16">
    <name type="scientific">Erythranthe guttata</name>
    <name type="common">Yellow monkey flower</name>
    <name type="synonym">Mimulus guttatus</name>
    <dbReference type="NCBI Taxonomy" id="4155"/>
    <lineage>
        <taxon>Eukaryota</taxon>
        <taxon>Viridiplantae</taxon>
        <taxon>Streptophyta</taxon>
        <taxon>Embryophyta</taxon>
        <taxon>Tracheophyta</taxon>
        <taxon>Spermatophyta</taxon>
        <taxon>Magnoliopsida</taxon>
        <taxon>eudicotyledons</taxon>
        <taxon>Gunneridae</taxon>
        <taxon>Pentapetalae</taxon>
        <taxon>asterids</taxon>
        <taxon>lamiids</taxon>
        <taxon>Lamiales</taxon>
        <taxon>Phrymaceae</taxon>
        <taxon>Erythranthe</taxon>
    </lineage>
</organism>
<dbReference type="AlphaFoldDB" id="A0A022R2H8"/>
<protein>
    <recommendedName>
        <fullName evidence="14">Protein kinase domain-containing protein</fullName>
    </recommendedName>
</protein>
<dbReference type="PROSITE" id="PS00107">
    <property type="entry name" value="PROTEIN_KINASE_ATP"/>
    <property type="match status" value="1"/>
</dbReference>
<feature type="domain" description="Protein kinase" evidence="14">
    <location>
        <begin position="32"/>
        <end position="323"/>
    </location>
</feature>
<sequence length="345" mass="38789">HAKDEDIEKLLLQHGSLSLKRYKYSEIKKMTKSFKFKLGQGGYGSVYGGVLPDKSLVAVKVLIEADSNGEEFINEVASISRTSHVNIVNLLGFCYDRDKRALIYEFMANKSLDKFLIRSNGSADNTDCPLNMEQLYKIALGVAKGLEYLHTGCNTRIVHFDIKPQNILLDEEFCPKISDFGLAKLCKKKQSIISMLGARGTIGYIAPEIFSRNFGGASHKSDVYSYGMMVLEMAGARKFDEMETTQSSENYFPDRIYEQVILDVTQKLDDLEIKEDEETSRKMFLIGFWCIQTTPSDRPSMSKVIEMLEGSIQAIQIPPKPFLFSPMPSHQGISSSLSSCVESRD</sequence>
<dbReference type="GO" id="GO:0004674">
    <property type="term" value="F:protein serine/threonine kinase activity"/>
    <property type="evidence" value="ECO:0007669"/>
    <property type="project" value="UniProtKB-KW"/>
</dbReference>
<evidence type="ECO:0000259" key="14">
    <source>
        <dbReference type="PROSITE" id="PS50011"/>
    </source>
</evidence>
<dbReference type="PROSITE" id="PS50011">
    <property type="entry name" value="PROTEIN_KINASE_DOM"/>
    <property type="match status" value="1"/>
</dbReference>
<dbReference type="Gene3D" id="1.10.510.10">
    <property type="entry name" value="Transferase(Phosphotransferase) domain 1"/>
    <property type="match status" value="1"/>
</dbReference>
<evidence type="ECO:0000313" key="15">
    <source>
        <dbReference type="EMBL" id="EYU34421.1"/>
    </source>
</evidence>
<dbReference type="SMART" id="SM00220">
    <property type="entry name" value="S_TKc"/>
    <property type="match status" value="1"/>
</dbReference>
<evidence type="ECO:0000256" key="11">
    <source>
        <dbReference type="ARBA" id="ARBA00023180"/>
    </source>
</evidence>
<keyword evidence="11" id="KW-0325">Glycoprotein</keyword>
<keyword evidence="8 12" id="KW-0067">ATP-binding</keyword>
<dbReference type="InterPro" id="IPR045874">
    <property type="entry name" value="LRK10/LRL21-25-like"/>
</dbReference>
<keyword evidence="3" id="KW-0808">Transferase</keyword>
<dbReference type="InterPro" id="IPR008271">
    <property type="entry name" value="Ser/Thr_kinase_AS"/>
</dbReference>
<dbReference type="GO" id="GO:0016020">
    <property type="term" value="C:membrane"/>
    <property type="evidence" value="ECO:0007669"/>
    <property type="project" value="UniProtKB-SubCell"/>
</dbReference>
<feature type="non-terminal residue" evidence="15">
    <location>
        <position position="1"/>
    </location>
</feature>
<keyword evidence="4" id="KW-0812">Transmembrane</keyword>
<keyword evidence="7" id="KW-0418">Kinase</keyword>
<keyword evidence="9" id="KW-1133">Transmembrane helix</keyword>
<keyword evidence="2 13" id="KW-0723">Serine/threonine-protein kinase</keyword>
<keyword evidence="6 12" id="KW-0547">Nucleotide-binding</keyword>
<evidence type="ECO:0000313" key="16">
    <source>
        <dbReference type="Proteomes" id="UP000030748"/>
    </source>
</evidence>
<dbReference type="InterPro" id="IPR000719">
    <property type="entry name" value="Prot_kinase_dom"/>
</dbReference>
<dbReference type="STRING" id="4155.A0A022R2H8"/>
<evidence type="ECO:0000256" key="10">
    <source>
        <dbReference type="ARBA" id="ARBA00023136"/>
    </source>
</evidence>
<gene>
    <name evidence="15" type="ORF">MIMGU_mgv1a019554mg</name>
</gene>
<evidence type="ECO:0000256" key="3">
    <source>
        <dbReference type="ARBA" id="ARBA00022679"/>
    </source>
</evidence>
<comment type="subcellular location">
    <subcellularLocation>
        <location evidence="1">Membrane</location>
        <topology evidence="1">Single-pass type I membrane protein</topology>
    </subcellularLocation>
</comment>
<feature type="binding site" evidence="12">
    <location>
        <position position="60"/>
    </location>
    <ligand>
        <name>ATP</name>
        <dbReference type="ChEBI" id="CHEBI:30616"/>
    </ligand>
</feature>
<dbReference type="FunFam" id="1.10.510.10:FF:000590">
    <property type="entry name" value="PR5-like receptor kinase"/>
    <property type="match status" value="1"/>
</dbReference>
<keyword evidence="5" id="KW-0732">Signal</keyword>
<dbReference type="GO" id="GO:0005524">
    <property type="term" value="F:ATP binding"/>
    <property type="evidence" value="ECO:0007669"/>
    <property type="project" value="UniProtKB-UniRule"/>
</dbReference>
<keyword evidence="16" id="KW-1185">Reference proteome</keyword>
<evidence type="ECO:0000256" key="5">
    <source>
        <dbReference type="ARBA" id="ARBA00022729"/>
    </source>
</evidence>
<dbReference type="eggNOG" id="KOG1187">
    <property type="taxonomic scope" value="Eukaryota"/>
</dbReference>
<comment type="similarity">
    <text evidence="13">Belongs to the protein kinase superfamily.</text>
</comment>
<evidence type="ECO:0000256" key="8">
    <source>
        <dbReference type="ARBA" id="ARBA00022840"/>
    </source>
</evidence>